<dbReference type="Proteomes" id="UP000631114">
    <property type="component" value="Unassembled WGS sequence"/>
</dbReference>
<keyword evidence="1" id="KW-0472">Membrane</keyword>
<reference evidence="2 3" key="1">
    <citation type="submission" date="2020-10" db="EMBL/GenBank/DDBJ databases">
        <title>The Coptis chinensis genome and diversification of protoberbering-type alkaloids.</title>
        <authorList>
            <person name="Wang B."/>
            <person name="Shu S."/>
            <person name="Song C."/>
            <person name="Liu Y."/>
        </authorList>
    </citation>
    <scope>NUCLEOTIDE SEQUENCE [LARGE SCALE GENOMIC DNA]</scope>
    <source>
        <strain evidence="2">HL-2020</strain>
        <tissue evidence="2">Leaf</tissue>
    </source>
</reference>
<keyword evidence="1" id="KW-0812">Transmembrane</keyword>
<dbReference type="EMBL" id="JADFTS010000006">
    <property type="protein sequence ID" value="KAF9602628.1"/>
    <property type="molecule type" value="Genomic_DNA"/>
</dbReference>
<gene>
    <name evidence="2" type="ORF">IFM89_030516</name>
</gene>
<accession>A0A835HQZ2</accession>
<comment type="caution">
    <text evidence="2">The sequence shown here is derived from an EMBL/GenBank/DDBJ whole genome shotgun (WGS) entry which is preliminary data.</text>
</comment>
<evidence type="ECO:0000256" key="1">
    <source>
        <dbReference type="SAM" id="Phobius"/>
    </source>
</evidence>
<keyword evidence="3" id="KW-1185">Reference proteome</keyword>
<organism evidence="2 3">
    <name type="scientific">Coptis chinensis</name>
    <dbReference type="NCBI Taxonomy" id="261450"/>
    <lineage>
        <taxon>Eukaryota</taxon>
        <taxon>Viridiplantae</taxon>
        <taxon>Streptophyta</taxon>
        <taxon>Embryophyta</taxon>
        <taxon>Tracheophyta</taxon>
        <taxon>Spermatophyta</taxon>
        <taxon>Magnoliopsida</taxon>
        <taxon>Ranunculales</taxon>
        <taxon>Ranunculaceae</taxon>
        <taxon>Coptidoideae</taxon>
        <taxon>Coptis</taxon>
    </lineage>
</organism>
<name>A0A835HQZ2_9MAGN</name>
<dbReference type="AlphaFoldDB" id="A0A835HQZ2"/>
<protein>
    <submittedName>
        <fullName evidence="2">Uncharacterized protein</fullName>
    </submittedName>
</protein>
<evidence type="ECO:0000313" key="2">
    <source>
        <dbReference type="EMBL" id="KAF9602628.1"/>
    </source>
</evidence>
<proteinExistence type="predicted"/>
<evidence type="ECO:0000313" key="3">
    <source>
        <dbReference type="Proteomes" id="UP000631114"/>
    </source>
</evidence>
<keyword evidence="1" id="KW-1133">Transmembrane helix</keyword>
<sequence length="100" mass="10531">MVFLSNCGLEKFSLAISSKESNSNVSLAILSDNKEVMKYEDMLELNLKLDLVILSSFSSSSGLAGGASGVGGRWFSGVVFGMCGLVSAALPHACYLLRSC</sequence>
<feature type="transmembrane region" description="Helical" evidence="1">
    <location>
        <begin position="74"/>
        <end position="97"/>
    </location>
</feature>